<evidence type="ECO:0000313" key="3">
    <source>
        <dbReference type="Proteomes" id="UP000050465"/>
    </source>
</evidence>
<evidence type="ECO:0000256" key="1">
    <source>
        <dbReference type="SAM" id="Phobius"/>
    </source>
</evidence>
<feature type="transmembrane region" description="Helical" evidence="1">
    <location>
        <begin position="6"/>
        <end position="27"/>
    </location>
</feature>
<keyword evidence="1" id="KW-0472">Membrane</keyword>
<reference evidence="2 3" key="1">
    <citation type="submission" date="2015-09" db="EMBL/GenBank/DDBJ databases">
        <title>Identification and resolution of microdiversity through metagenomic sequencing of parallel consortia.</title>
        <authorList>
            <person name="Nelson W.C."/>
            <person name="Romine M.F."/>
            <person name="Lindemann S.R."/>
        </authorList>
    </citation>
    <scope>NUCLEOTIDE SEQUENCE [LARGE SCALE GENOMIC DNA]</scope>
    <source>
        <strain evidence="2">Ana</strain>
    </source>
</reference>
<accession>A0A0P7ZT78</accession>
<organism evidence="2 3">
    <name type="scientific">Phormidesmis priestleyi Ana</name>
    <dbReference type="NCBI Taxonomy" id="1666911"/>
    <lineage>
        <taxon>Bacteria</taxon>
        <taxon>Bacillati</taxon>
        <taxon>Cyanobacteriota</taxon>
        <taxon>Cyanophyceae</taxon>
        <taxon>Leptolyngbyales</taxon>
        <taxon>Leptolyngbyaceae</taxon>
        <taxon>Phormidesmis</taxon>
    </lineage>
</organism>
<dbReference type="EMBL" id="LJZR01000004">
    <property type="protein sequence ID" value="KPQ36747.1"/>
    <property type="molecule type" value="Genomic_DNA"/>
</dbReference>
<proteinExistence type="predicted"/>
<sequence length="35" mass="3746">METAASYDWLLGLIAIAIFLGGLFLLFDGINGTND</sequence>
<keyword evidence="1" id="KW-0812">Transmembrane</keyword>
<name>A0A0P7ZT78_9CYAN</name>
<keyword evidence="1" id="KW-1133">Transmembrane helix</keyword>
<evidence type="ECO:0000313" key="2">
    <source>
        <dbReference type="EMBL" id="KPQ36747.1"/>
    </source>
</evidence>
<comment type="caution">
    <text evidence="2">The sequence shown here is derived from an EMBL/GenBank/DDBJ whole genome shotgun (WGS) entry which is preliminary data.</text>
</comment>
<protein>
    <submittedName>
        <fullName evidence="2">Uncharacterized protein</fullName>
    </submittedName>
</protein>
<dbReference type="AlphaFoldDB" id="A0A0P7ZT78"/>
<gene>
    <name evidence="2" type="ORF">HLUCCA11_04475</name>
</gene>
<dbReference type="Proteomes" id="UP000050465">
    <property type="component" value="Unassembled WGS sequence"/>
</dbReference>
<dbReference type="STRING" id="1666911.HLUCCA11_04475"/>